<evidence type="ECO:0000313" key="2">
    <source>
        <dbReference type="Proteomes" id="UP000824533"/>
    </source>
</evidence>
<name>A0ACC1CQR1_9NEOP</name>
<keyword evidence="2" id="KW-1185">Reference proteome</keyword>
<organism evidence="1 2">
    <name type="scientific">Dendrolimus kikuchii</name>
    <dbReference type="NCBI Taxonomy" id="765133"/>
    <lineage>
        <taxon>Eukaryota</taxon>
        <taxon>Metazoa</taxon>
        <taxon>Ecdysozoa</taxon>
        <taxon>Arthropoda</taxon>
        <taxon>Hexapoda</taxon>
        <taxon>Insecta</taxon>
        <taxon>Pterygota</taxon>
        <taxon>Neoptera</taxon>
        <taxon>Endopterygota</taxon>
        <taxon>Lepidoptera</taxon>
        <taxon>Glossata</taxon>
        <taxon>Ditrysia</taxon>
        <taxon>Bombycoidea</taxon>
        <taxon>Lasiocampidae</taxon>
        <taxon>Dendrolimus</taxon>
    </lineage>
</organism>
<dbReference type="Proteomes" id="UP000824533">
    <property type="component" value="Linkage Group LG18"/>
</dbReference>
<comment type="caution">
    <text evidence="1">The sequence shown here is derived from an EMBL/GenBank/DDBJ whole genome shotgun (WGS) entry which is preliminary data.</text>
</comment>
<protein>
    <submittedName>
        <fullName evidence="1">Uncharacterized protein</fullName>
    </submittedName>
</protein>
<sequence>MSKLSENYYLRDCYFKREQVPTQSVMMEKMSPCLAKVYFKSMSPKLKILAVLEPPMKGGGNDWYIPPKVLLEEGRVVMKSIKHEYIKKLGCEGIGLFGEQIVKLHHQRMEEEKNKVLLENDINWKKTIDASCRQHWEDSSKQAAKKNTEAIQQAFQEFTALYTTSISKIESLLFEAAVKQIKRTREYTFQMMNDKLTTLVKRQATMLYDRYTEKLDKEKARLKMQFIENIEKSRMAMGEQIHDIRAEKYVAIEKLRNLLECQKLACQVYVALKEREECQQELELSKHEHKKKVKFLQEQIALKDFEIKLAKEKERRRDDFKKIWQKKVCEVVKKFQVFVSYCLNTLPEHADFFIDMEKLMLLQLNETLDNPSVESIFQEEEPKFHEPVPRPHPFFLFCDKGYKPDLNQRLDLNLCPKHCTSSASQLPVIIVNRRCIYAACDNFDIFTDKIKEYIHGKRGNDADFEGNHSYTYDIPFKCTSSQEILQLKLESSLLQILQTERPNLNQVPVECCLCKIPYCFCSPLHAASFTETVRKDVEKAPSLASMSSGKKVETRSVELEHEREPKWESYMKFIEPKKCKCAKTAKKHLIEHLPAYMRNMSIYDPPELPNYEPCSMAALKRLVRKARGRRTPLPEPAKIESKTKDISTQYSDQEFDNLCTCFSDDEVKKLIHNLMHGSISKNKGDPFQYVGGNISPTYLQNRTASFATQRAYSLRNLLDEAPDLEEIFKNKECAFE</sequence>
<reference evidence="1 2" key="1">
    <citation type="journal article" date="2021" name="Front. Genet.">
        <title>Chromosome-Level Genome Assembly Reveals Significant Gene Expansion in the Toll and IMD Signaling Pathways of Dendrolimus kikuchii.</title>
        <authorList>
            <person name="Zhou J."/>
            <person name="Wu P."/>
            <person name="Xiong Z."/>
            <person name="Liu N."/>
            <person name="Zhao N."/>
            <person name="Ji M."/>
            <person name="Qiu Y."/>
            <person name="Yang B."/>
        </authorList>
    </citation>
    <scope>NUCLEOTIDE SEQUENCE [LARGE SCALE GENOMIC DNA]</scope>
    <source>
        <strain evidence="1">Ann1</strain>
    </source>
</reference>
<proteinExistence type="predicted"/>
<gene>
    <name evidence="1" type="ORF">K1T71_010130</name>
</gene>
<dbReference type="EMBL" id="CM034404">
    <property type="protein sequence ID" value="KAJ0173984.1"/>
    <property type="molecule type" value="Genomic_DNA"/>
</dbReference>
<accession>A0ACC1CQR1</accession>
<evidence type="ECO:0000313" key="1">
    <source>
        <dbReference type="EMBL" id="KAJ0173984.1"/>
    </source>
</evidence>